<dbReference type="EMBL" id="BABT02000063">
    <property type="protein sequence ID" value="GAA95779.1"/>
    <property type="molecule type" value="Genomic_DNA"/>
</dbReference>
<dbReference type="HOGENOM" id="CLU_2352289_0_0_1"/>
<reference evidence="1 2" key="1">
    <citation type="journal article" date="2011" name="J. Gen. Appl. Microbiol.">
        <title>Draft genome sequencing of the enigmatic basidiomycete Mixia osmundae.</title>
        <authorList>
            <person name="Nishida H."/>
            <person name="Nagatsuka Y."/>
            <person name="Sugiyama J."/>
        </authorList>
    </citation>
    <scope>NUCLEOTIDE SEQUENCE [LARGE SCALE GENOMIC DNA]</scope>
    <source>
        <strain evidence="2">CBS 9802 / IAM 14324 / JCM 22182 / KY 12970</strain>
    </source>
</reference>
<protein>
    <submittedName>
        <fullName evidence="1">Uncharacterized protein</fullName>
    </submittedName>
</protein>
<evidence type="ECO:0000313" key="1">
    <source>
        <dbReference type="EMBL" id="GAA95779.1"/>
    </source>
</evidence>
<organism evidence="1 2">
    <name type="scientific">Mixia osmundae (strain CBS 9802 / IAM 14324 / JCM 22182 / KY 12970)</name>
    <dbReference type="NCBI Taxonomy" id="764103"/>
    <lineage>
        <taxon>Eukaryota</taxon>
        <taxon>Fungi</taxon>
        <taxon>Dikarya</taxon>
        <taxon>Basidiomycota</taxon>
        <taxon>Pucciniomycotina</taxon>
        <taxon>Mixiomycetes</taxon>
        <taxon>Mixiales</taxon>
        <taxon>Mixiaceae</taxon>
        <taxon>Mixia</taxon>
    </lineage>
</organism>
<reference evidence="1 2" key="2">
    <citation type="journal article" date="2012" name="Open Biol.">
        <title>Characteristics of nucleosomes and linker DNA regions on the genome of the basidiomycete Mixia osmundae revealed by mono- and dinucleosome mapping.</title>
        <authorList>
            <person name="Nishida H."/>
            <person name="Kondo S."/>
            <person name="Matsumoto T."/>
            <person name="Suzuki Y."/>
            <person name="Yoshikawa H."/>
            <person name="Taylor T.D."/>
            <person name="Sugiyama J."/>
        </authorList>
    </citation>
    <scope>NUCLEOTIDE SEQUENCE [LARGE SCALE GENOMIC DNA]</scope>
    <source>
        <strain evidence="2">CBS 9802 / IAM 14324 / JCM 22182 / KY 12970</strain>
    </source>
</reference>
<sequence>MALIRDHERAQIYQVNSIEDVPGTNLAGKSKLGGDVSLNNAGGNFGKSETLNKLVKNVFGKDLDKDLHGDRAVVAEAAGLSVDDPALNQPGRLLAEKTERDA</sequence>
<dbReference type="AlphaFoldDB" id="G7DYW9"/>
<comment type="caution">
    <text evidence="1">The sequence shown here is derived from an EMBL/GenBank/DDBJ whole genome shotgun (WGS) entry which is preliminary data.</text>
</comment>
<keyword evidence="2" id="KW-1185">Reference proteome</keyword>
<proteinExistence type="predicted"/>
<evidence type="ECO:0000313" key="2">
    <source>
        <dbReference type="Proteomes" id="UP000009131"/>
    </source>
</evidence>
<accession>G7DYW9</accession>
<name>G7DYW9_MIXOS</name>
<dbReference type="InParanoid" id="G7DYW9"/>
<gene>
    <name evidence="1" type="primary">Mo02436</name>
    <name evidence="1" type="ORF">E5Q_02436</name>
</gene>
<dbReference type="Proteomes" id="UP000009131">
    <property type="component" value="Unassembled WGS sequence"/>
</dbReference>